<evidence type="ECO:0008006" key="3">
    <source>
        <dbReference type="Google" id="ProtNLM"/>
    </source>
</evidence>
<reference evidence="1 2" key="1">
    <citation type="submission" date="2018-09" db="EMBL/GenBank/DDBJ databases">
        <authorList>
            <person name="Fryberger R.B."/>
            <person name="Stoner T.H."/>
            <person name="Garlena R.A."/>
            <person name="Russell D.A."/>
            <person name="Pope W.H."/>
            <person name="Jacobs-Sera D."/>
            <person name="Hatfull G.F."/>
        </authorList>
    </citation>
    <scope>NUCLEOTIDE SEQUENCE [LARGE SCALE GENOMIC DNA]</scope>
</reference>
<gene>
    <name evidence="1" type="primary">18</name>
    <name evidence="1" type="ORF">PBI_BRAHMS_18</name>
</gene>
<dbReference type="Proteomes" id="UP000279098">
    <property type="component" value="Genome"/>
</dbReference>
<name>A0A3G2KAA2_9CAUD</name>
<proteinExistence type="predicted"/>
<dbReference type="EMBL" id="MH834602">
    <property type="protein sequence ID" value="AYN55890.1"/>
    <property type="molecule type" value="Genomic_DNA"/>
</dbReference>
<organism evidence="1 2">
    <name type="scientific">Microbacterium phage Brahms</name>
    <dbReference type="NCBI Taxonomy" id="2419973"/>
    <lineage>
        <taxon>Viruses</taxon>
        <taxon>Duplodnaviria</taxon>
        <taxon>Heunggongvirae</taxon>
        <taxon>Uroviricota</taxon>
        <taxon>Caudoviricetes</taxon>
        <taxon>Armstrongvirus</taxon>
        <taxon>Armstrongvirus armstrong</taxon>
    </lineage>
</organism>
<protein>
    <recommendedName>
        <fullName evidence="3">Minor tail protein</fullName>
    </recommendedName>
</protein>
<sequence length="278" mass="28329">MALTAYPFDNQSVTEQQYGDLFGAVAQSGVLADPASNHFKVTAAGSDMNVTVTAVGGASRALLRGHAVLMTASEVRAVSPAASQARVDLVVLRLDYSANTIGPAVKAGTPGSSTPPATTWGVSGVYEIPLATIAVGANVTTINSGNITDLRRFSGPTAGVWTTDGRPAVPLSFGYNTTLNRWEFTLNGTDWSPIGFVDLAGSSVTGTLPASKGGTGQTSLNATRNALGIGGNTGDPIPVASGGTGATNRDGVRNTAVDLYLQNTAPAHAVGRLWLKTP</sequence>
<evidence type="ECO:0000313" key="2">
    <source>
        <dbReference type="Proteomes" id="UP000279098"/>
    </source>
</evidence>
<accession>A0A3G2KAA2</accession>
<evidence type="ECO:0000313" key="1">
    <source>
        <dbReference type="EMBL" id="AYN55890.1"/>
    </source>
</evidence>